<protein>
    <submittedName>
        <fullName evidence="2">PEPxxWA-CTERM sorting domain-containing protein</fullName>
    </submittedName>
</protein>
<comment type="caution">
    <text evidence="2">The sequence shown here is derived from an EMBL/GenBank/DDBJ whole genome shotgun (WGS) entry which is preliminary data.</text>
</comment>
<organism evidence="2 3">
    <name type="scientific">Qipengyuania algicida</name>
    <dbReference type="NCBI Taxonomy" id="1836209"/>
    <lineage>
        <taxon>Bacteria</taxon>
        <taxon>Pseudomonadati</taxon>
        <taxon>Pseudomonadota</taxon>
        <taxon>Alphaproteobacteria</taxon>
        <taxon>Sphingomonadales</taxon>
        <taxon>Erythrobacteraceae</taxon>
        <taxon>Qipengyuania</taxon>
    </lineage>
</organism>
<evidence type="ECO:0000313" key="3">
    <source>
        <dbReference type="Proteomes" id="UP000439780"/>
    </source>
</evidence>
<dbReference type="EMBL" id="WTYA01000001">
    <property type="protein sequence ID" value="MXP27242.1"/>
    <property type="molecule type" value="Genomic_DNA"/>
</dbReference>
<name>A0A845AA19_9SPHN</name>
<dbReference type="AlphaFoldDB" id="A0A845AA19"/>
<sequence>MILAGSPAAAADYAFDFSGTNLFGGQPLSGSGTLTTDDMTVQRNGRDAQKIIGITGTYNGSAITGLNPTIFGADNFYYLTGQFVSGNGLGFNTAAGTNGNLFATVLDQYRVNTVNPFQSGFVKANSSMVTAGAVPEPATWAMMLVGIGMLGYGMRRRAKANLTPSYA</sequence>
<proteinExistence type="predicted"/>
<evidence type="ECO:0000313" key="2">
    <source>
        <dbReference type="EMBL" id="MXP27242.1"/>
    </source>
</evidence>
<dbReference type="NCBIfam" id="NF035944">
    <property type="entry name" value="PEPxxWA-CTERM"/>
    <property type="match status" value="1"/>
</dbReference>
<dbReference type="NCBIfam" id="TIGR02595">
    <property type="entry name" value="PEP_CTERM"/>
    <property type="match status" value="1"/>
</dbReference>
<dbReference type="Proteomes" id="UP000439780">
    <property type="component" value="Unassembled WGS sequence"/>
</dbReference>
<feature type="domain" description="Ice-binding protein C-terminal" evidence="1">
    <location>
        <begin position="133"/>
        <end position="157"/>
    </location>
</feature>
<reference evidence="2 3" key="1">
    <citation type="submission" date="2019-12" db="EMBL/GenBank/DDBJ databases">
        <title>Genomic-based taxomic classification of the family Erythrobacteraceae.</title>
        <authorList>
            <person name="Xu L."/>
        </authorList>
    </citation>
    <scope>NUCLEOTIDE SEQUENCE [LARGE SCALE GENOMIC DNA]</scope>
    <source>
        <strain evidence="2 3">KEMB 9005-328</strain>
    </source>
</reference>
<dbReference type="Pfam" id="PF07589">
    <property type="entry name" value="PEP-CTERM"/>
    <property type="match status" value="1"/>
</dbReference>
<gene>
    <name evidence="2" type="ORF">GRI58_00200</name>
</gene>
<accession>A0A845AA19</accession>
<dbReference type="InterPro" id="IPR013424">
    <property type="entry name" value="Ice-binding_C"/>
</dbReference>
<evidence type="ECO:0000259" key="1">
    <source>
        <dbReference type="Pfam" id="PF07589"/>
    </source>
</evidence>
<dbReference type="OrthoDB" id="7571274at2"/>
<keyword evidence="3" id="KW-1185">Reference proteome</keyword>